<protein>
    <recommendedName>
        <fullName evidence="1">Ribbon-helix-helix protein CopG domain-containing protein</fullName>
    </recommendedName>
</protein>
<reference evidence="2 3" key="1">
    <citation type="submission" date="2011-05" db="EMBL/GenBank/DDBJ databases">
        <title>Whole genome sequence of Microlunatus phosphovorus NM-1.</title>
        <authorList>
            <person name="Hosoyama A."/>
            <person name="Sasaki K."/>
            <person name="Harada T."/>
            <person name="Igarashi R."/>
            <person name="Kawakoshi A."/>
            <person name="Sasagawa M."/>
            <person name="Fukada J."/>
            <person name="Nakamura S."/>
            <person name="Katano Y."/>
            <person name="Hanada S."/>
            <person name="Kamagata Y."/>
            <person name="Nakamura N."/>
            <person name="Yamazaki S."/>
            <person name="Fujita N."/>
        </authorList>
    </citation>
    <scope>NUCLEOTIDE SEQUENCE [LARGE SCALE GENOMIC DNA]</scope>
    <source>
        <strain evidence="3">ATCC 700054 / DSM 10555 / JCM 9379 / NBRC 101784 / NCIMB 13414 / VKM Ac-1990 / NM-1</strain>
    </source>
</reference>
<evidence type="ECO:0000259" key="1">
    <source>
        <dbReference type="Pfam" id="PF01402"/>
    </source>
</evidence>
<organism evidence="2 3">
    <name type="scientific">Microlunatus phosphovorus (strain ATCC 700054 / DSM 10555 / JCM 9379 / NBRC 101784 / NCIMB 13414 / VKM Ac-1990 / NM-1)</name>
    <dbReference type="NCBI Taxonomy" id="1032480"/>
    <lineage>
        <taxon>Bacteria</taxon>
        <taxon>Bacillati</taxon>
        <taxon>Actinomycetota</taxon>
        <taxon>Actinomycetes</taxon>
        <taxon>Propionibacteriales</taxon>
        <taxon>Propionibacteriaceae</taxon>
        <taxon>Microlunatus</taxon>
    </lineage>
</organism>
<evidence type="ECO:0000313" key="3">
    <source>
        <dbReference type="Proteomes" id="UP000007947"/>
    </source>
</evidence>
<dbReference type="Proteomes" id="UP000007947">
    <property type="component" value="Chromosome"/>
</dbReference>
<keyword evidence="3" id="KW-1185">Reference proteome</keyword>
<dbReference type="HOGENOM" id="CLU_2634128_0_0_11"/>
<dbReference type="EMBL" id="AP012204">
    <property type="protein sequence ID" value="BAK34289.1"/>
    <property type="molecule type" value="Genomic_DNA"/>
</dbReference>
<dbReference type="InterPro" id="IPR002145">
    <property type="entry name" value="CopG"/>
</dbReference>
<evidence type="ECO:0000313" key="2">
    <source>
        <dbReference type="EMBL" id="BAK34289.1"/>
    </source>
</evidence>
<dbReference type="eggNOG" id="COG3905">
    <property type="taxonomic scope" value="Bacteria"/>
</dbReference>
<name>F5XPI1_MICPN</name>
<sequence>MVRTTIYLPDDLKAALEARAQADGRTESDIIREALAEKLRGSGKTASQMRFGLYDSGTATTSTDVDDILTATGFGDA</sequence>
<dbReference type="STRING" id="1032480.MLP_12750"/>
<accession>F5XPI1</accession>
<dbReference type="CDD" id="cd21631">
    <property type="entry name" value="RHH_CopG_NikR-like"/>
    <property type="match status" value="1"/>
</dbReference>
<dbReference type="RefSeq" id="WP_013862172.1">
    <property type="nucleotide sequence ID" value="NC_015635.1"/>
</dbReference>
<gene>
    <name evidence="2" type="ordered locus">MLP_12750</name>
</gene>
<proteinExistence type="predicted"/>
<feature type="domain" description="Ribbon-helix-helix protein CopG" evidence="1">
    <location>
        <begin position="2"/>
        <end position="39"/>
    </location>
</feature>
<dbReference type="SUPFAM" id="SSF47598">
    <property type="entry name" value="Ribbon-helix-helix"/>
    <property type="match status" value="1"/>
</dbReference>
<dbReference type="InterPro" id="IPR010985">
    <property type="entry name" value="Ribbon_hlx_hlx"/>
</dbReference>
<dbReference type="GO" id="GO:0006355">
    <property type="term" value="P:regulation of DNA-templated transcription"/>
    <property type="evidence" value="ECO:0007669"/>
    <property type="project" value="InterPro"/>
</dbReference>
<dbReference type="AlphaFoldDB" id="F5XPI1"/>
<dbReference type="Pfam" id="PF01402">
    <property type="entry name" value="RHH_1"/>
    <property type="match status" value="1"/>
</dbReference>
<dbReference type="KEGG" id="mph:MLP_12750"/>